<comment type="caution">
    <text evidence="1">The sequence shown here is derived from an EMBL/GenBank/DDBJ whole genome shotgun (WGS) entry which is preliminary data.</text>
</comment>
<dbReference type="OrthoDB" id="9790035at2"/>
<evidence type="ECO:0008006" key="3">
    <source>
        <dbReference type="Google" id="ProtNLM"/>
    </source>
</evidence>
<gene>
    <name evidence="1" type="ORF">SVIO_002750</name>
</gene>
<dbReference type="RefSeq" id="WP_137975787.1">
    <property type="nucleotide sequence ID" value="NZ_BAAASO010000032.1"/>
</dbReference>
<sequence>MPAFSGRHGLVLGGGLAGLLAARVLAARMGKVTVVERDAYPEGPQARKGMPHARHTHLFLGTGVRAMESVIPGTLAMLLAAGARRVEMPAEVAVHTKHGWIPRTRHSEFILCCSRDLVDWAVREQVLHDERITVLQNTDVVELTGNASRVTGALVQGRGNGERGHIEADRVAVATGRSTRIGDWLDGLGLPPVPEEVVDVGTAYATRLFRADQATGPLAPVVSIAGDPTGAAMGGVVLPLEGDRWSLTLMGMRGTEPPLEEGEFMAYAKGLAHPALHDLMSAATPLGRIRGFRGMVNRRPRLDRLPTWPEGLVVVGDAACTLNPAHAHGMTVAALGIVAFRECLARLGDRPGSARRVQRAVSRAADAAWTQSVNDDLQHPAVVGPPLSAAARLGNAYADWVLRAAVVDPHVARAFVDVFTLAKGPASVLTPRILLSALSAGRASR</sequence>
<protein>
    <recommendedName>
        <fullName evidence="3">FAD-binding domain-containing protein</fullName>
    </recommendedName>
</protein>
<accession>A0A4D4KM31</accession>
<dbReference type="PANTHER" id="PTHR43422">
    <property type="entry name" value="THIAMINE THIAZOLE SYNTHASE"/>
    <property type="match status" value="1"/>
</dbReference>
<dbReference type="EMBL" id="BJHW01000001">
    <property type="protein sequence ID" value="GDY49652.1"/>
    <property type="molecule type" value="Genomic_DNA"/>
</dbReference>
<dbReference type="Proteomes" id="UP000301309">
    <property type="component" value="Unassembled WGS sequence"/>
</dbReference>
<reference evidence="1 2" key="1">
    <citation type="journal article" date="2020" name="Int. J. Syst. Evol. Microbiol.">
        <title>Reclassification of Streptomyces castelarensis and Streptomyces sporoclivatus as later heterotypic synonyms of Streptomyces antimycoticus.</title>
        <authorList>
            <person name="Komaki H."/>
            <person name="Tamura T."/>
        </authorList>
    </citation>
    <scope>NUCLEOTIDE SEQUENCE [LARGE SCALE GENOMIC DNA]</scope>
    <source>
        <strain evidence="1 2">NBRC 13459</strain>
    </source>
</reference>
<keyword evidence="2" id="KW-1185">Reference proteome</keyword>
<dbReference type="PANTHER" id="PTHR43422:SF3">
    <property type="entry name" value="THIAMINE THIAZOLE SYNTHASE"/>
    <property type="match status" value="1"/>
</dbReference>
<name>A0A4D4KM31_STRVO</name>
<evidence type="ECO:0000313" key="2">
    <source>
        <dbReference type="Proteomes" id="UP000301309"/>
    </source>
</evidence>
<organism evidence="1 2">
    <name type="scientific">Streptomyces violaceusniger</name>
    <dbReference type="NCBI Taxonomy" id="68280"/>
    <lineage>
        <taxon>Bacteria</taxon>
        <taxon>Bacillati</taxon>
        <taxon>Actinomycetota</taxon>
        <taxon>Actinomycetes</taxon>
        <taxon>Kitasatosporales</taxon>
        <taxon>Streptomycetaceae</taxon>
        <taxon>Streptomyces</taxon>
        <taxon>Streptomyces violaceusniger group</taxon>
    </lineage>
</organism>
<dbReference type="AlphaFoldDB" id="A0A4D4KM31"/>
<dbReference type="InterPro" id="IPR036188">
    <property type="entry name" value="FAD/NAD-bd_sf"/>
</dbReference>
<proteinExistence type="predicted"/>
<evidence type="ECO:0000313" key="1">
    <source>
        <dbReference type="EMBL" id="GDY49652.1"/>
    </source>
</evidence>
<dbReference type="Gene3D" id="3.50.50.60">
    <property type="entry name" value="FAD/NAD(P)-binding domain"/>
    <property type="match status" value="1"/>
</dbReference>
<dbReference type="SUPFAM" id="SSF51905">
    <property type="entry name" value="FAD/NAD(P)-binding domain"/>
    <property type="match status" value="1"/>
</dbReference>